<evidence type="ECO:0000313" key="1">
    <source>
        <dbReference type="EMBL" id="KAJ8628045.1"/>
    </source>
</evidence>
<reference evidence="1 2" key="1">
    <citation type="journal article" date="2022" name="Hortic Res">
        <title>A haplotype resolved chromosomal level avocado genome allows analysis of novel avocado genes.</title>
        <authorList>
            <person name="Nath O."/>
            <person name="Fletcher S.J."/>
            <person name="Hayward A."/>
            <person name="Shaw L.M."/>
            <person name="Masouleh A.K."/>
            <person name="Furtado A."/>
            <person name="Henry R.J."/>
            <person name="Mitter N."/>
        </authorList>
    </citation>
    <scope>NUCLEOTIDE SEQUENCE [LARGE SCALE GENOMIC DNA]</scope>
    <source>
        <strain evidence="2">cv. Hass</strain>
    </source>
</reference>
<name>A0ACC2L3Y4_PERAE</name>
<proteinExistence type="predicted"/>
<keyword evidence="2" id="KW-1185">Reference proteome</keyword>
<organism evidence="1 2">
    <name type="scientific">Persea americana</name>
    <name type="common">Avocado</name>
    <dbReference type="NCBI Taxonomy" id="3435"/>
    <lineage>
        <taxon>Eukaryota</taxon>
        <taxon>Viridiplantae</taxon>
        <taxon>Streptophyta</taxon>
        <taxon>Embryophyta</taxon>
        <taxon>Tracheophyta</taxon>
        <taxon>Spermatophyta</taxon>
        <taxon>Magnoliopsida</taxon>
        <taxon>Magnoliidae</taxon>
        <taxon>Laurales</taxon>
        <taxon>Lauraceae</taxon>
        <taxon>Persea</taxon>
    </lineage>
</organism>
<sequence length="123" mass="14785">MPRLEAKHYIDVNGRSDERNMVLLELARLDFNFVQSKHQEELKEASRWDIEALETLPEYMKICYLALFNFVHEVSYDTLKDYGWNILPFIREEWERLCMSYLVEAKWFGNGNKLALDEYLRNG</sequence>
<accession>A0ACC2L3Y4</accession>
<protein>
    <submittedName>
        <fullName evidence="1">Uncharacterized protein</fullName>
    </submittedName>
</protein>
<comment type="caution">
    <text evidence="1">The sequence shown here is derived from an EMBL/GenBank/DDBJ whole genome shotgun (WGS) entry which is preliminary data.</text>
</comment>
<evidence type="ECO:0000313" key="2">
    <source>
        <dbReference type="Proteomes" id="UP001234297"/>
    </source>
</evidence>
<gene>
    <name evidence="1" type="ORF">MRB53_021352</name>
</gene>
<dbReference type="EMBL" id="CM056814">
    <property type="protein sequence ID" value="KAJ8628045.1"/>
    <property type="molecule type" value="Genomic_DNA"/>
</dbReference>
<dbReference type="Proteomes" id="UP001234297">
    <property type="component" value="Chromosome 6"/>
</dbReference>